<dbReference type="OrthoDB" id="206201at2759"/>
<feature type="region of interest" description="Disordered" evidence="4">
    <location>
        <begin position="381"/>
        <end position="406"/>
    </location>
</feature>
<dbReference type="SMART" id="SM00248">
    <property type="entry name" value="ANK"/>
    <property type="match status" value="4"/>
</dbReference>
<comment type="caution">
    <text evidence="5">The sequence shown here is derived from an EMBL/GenBank/DDBJ whole genome shotgun (WGS) entry which is preliminary data.</text>
</comment>
<evidence type="ECO:0000256" key="3">
    <source>
        <dbReference type="PROSITE-ProRule" id="PRU00023"/>
    </source>
</evidence>
<dbReference type="PANTHER" id="PTHR24173:SF83">
    <property type="entry name" value="SOCS BOX DOMAIN-CONTAINING PROTEIN"/>
    <property type="match status" value="1"/>
</dbReference>
<dbReference type="Pfam" id="PF12796">
    <property type="entry name" value="Ank_2"/>
    <property type="match status" value="1"/>
</dbReference>
<evidence type="ECO:0000313" key="5">
    <source>
        <dbReference type="EMBL" id="KAG7384411.1"/>
    </source>
</evidence>
<name>A0A8T1VTA6_9STRA</name>
<dbReference type="Pfam" id="PF13857">
    <property type="entry name" value="Ank_5"/>
    <property type="match status" value="1"/>
</dbReference>
<feature type="repeat" description="ANK" evidence="3">
    <location>
        <begin position="103"/>
        <end position="135"/>
    </location>
</feature>
<dbReference type="AlphaFoldDB" id="A0A8T1VTA6"/>
<protein>
    <submittedName>
        <fullName evidence="5">Uncharacterized protein</fullName>
    </submittedName>
</protein>
<dbReference type="PROSITE" id="PS50088">
    <property type="entry name" value="ANK_REPEAT"/>
    <property type="match status" value="2"/>
</dbReference>
<sequence>MFSSGLGALVKMHEPDDKKVGLADFGHPEKYYYCVMYRWCKLGAAPDAVDLAMQTPLHVACANDHVECASLLLRAEASAPQAPAVLFNADEEYGGLPTRRNIGGGTAMHEAARAGSPECVELLLSANARVESATDGATDKYIFLGVSAKDLEGSTPLHVACENVHAECALYLVAANAEVDTEDANGRSPLLLVCEAANDPAKEAHGVQIIEKLLATGAAMNESGNVDHSNGSEGSASLLLDRIESPELRHELEVLYLRHEAQSAKQSNVQLRKEDGDVVKRIQGLEDELTTLCIQISYGKQASPTLQDTVGTPLLATTLGDATGKSDEELALEAALARDLGKKCVRQSQSVLAEKYFQRSLELMPLPGVHRLLDAARKAQHRDPKEGSTPLVAAPYANGTSSVPQPREKAAKIQQLGELFLKANATPQAFAMLDKELSKLSLIFDDAEFAFACRWVELLVALPWGIPTLDCKATTSALASEASSNSSMQSMPEACWPIESKLHAPSTAHFVNAMQFTYELEQ</sequence>
<evidence type="ECO:0000256" key="2">
    <source>
        <dbReference type="ARBA" id="ARBA00023043"/>
    </source>
</evidence>
<evidence type="ECO:0000256" key="4">
    <source>
        <dbReference type="SAM" id="MobiDB-lite"/>
    </source>
</evidence>
<dbReference type="PANTHER" id="PTHR24173">
    <property type="entry name" value="ANKYRIN REPEAT CONTAINING"/>
    <property type="match status" value="1"/>
</dbReference>
<reference evidence="5" key="1">
    <citation type="submission" date="2021-02" db="EMBL/GenBank/DDBJ databases">
        <authorList>
            <person name="Palmer J.M."/>
        </authorList>
    </citation>
    <scope>NUCLEOTIDE SEQUENCE</scope>
    <source>
        <strain evidence="5">SCRP734</strain>
    </source>
</reference>
<dbReference type="InterPro" id="IPR002110">
    <property type="entry name" value="Ankyrin_rpt"/>
</dbReference>
<gene>
    <name evidence="5" type="ORF">PHYPSEUDO_002599</name>
</gene>
<feature type="repeat" description="ANK" evidence="3">
    <location>
        <begin position="152"/>
        <end position="184"/>
    </location>
</feature>
<evidence type="ECO:0000313" key="6">
    <source>
        <dbReference type="Proteomes" id="UP000694044"/>
    </source>
</evidence>
<evidence type="ECO:0000256" key="1">
    <source>
        <dbReference type="ARBA" id="ARBA00022737"/>
    </source>
</evidence>
<keyword evidence="1" id="KW-0677">Repeat</keyword>
<accession>A0A8T1VTA6</accession>
<dbReference type="PROSITE" id="PS50297">
    <property type="entry name" value="ANK_REP_REGION"/>
    <property type="match status" value="2"/>
</dbReference>
<dbReference type="Proteomes" id="UP000694044">
    <property type="component" value="Unassembled WGS sequence"/>
</dbReference>
<dbReference type="EMBL" id="JAGDFM010000148">
    <property type="protein sequence ID" value="KAG7384411.1"/>
    <property type="molecule type" value="Genomic_DNA"/>
</dbReference>
<organism evidence="5 6">
    <name type="scientific">Phytophthora pseudosyringae</name>
    <dbReference type="NCBI Taxonomy" id="221518"/>
    <lineage>
        <taxon>Eukaryota</taxon>
        <taxon>Sar</taxon>
        <taxon>Stramenopiles</taxon>
        <taxon>Oomycota</taxon>
        <taxon>Peronosporomycetes</taxon>
        <taxon>Peronosporales</taxon>
        <taxon>Peronosporaceae</taxon>
        <taxon>Phytophthora</taxon>
    </lineage>
</organism>
<keyword evidence="6" id="KW-1185">Reference proteome</keyword>
<keyword evidence="2 3" id="KW-0040">ANK repeat</keyword>
<proteinExistence type="predicted"/>